<dbReference type="Proteomes" id="UP001530293">
    <property type="component" value="Unassembled WGS sequence"/>
</dbReference>
<keyword evidence="3 11" id="KW-0812">Transmembrane</keyword>
<evidence type="ECO:0000259" key="13">
    <source>
        <dbReference type="PROSITE" id="PS51371"/>
    </source>
</evidence>
<sequence length="1035" mass="112933">MQMNQVHTGSSGGGNAGGAPPRYDPYVNGTGAGGGGGGNNGNGSNNDGRGGGLAQQHHNHHDDDDDDTFSGDFFRRLQGGSGSHSVSASHGGDGIVRNHHPGHHHHPDHDDDYHYDNYHDDDDDEDDIDDEDDEDLNSEAREYYNSGASELVTTVRGDGYGGGGGSNSSHMAESECSSSSHHHDNNNESTGLRQRRTSSGGGSKYQSHNYEPDESEVWRAYVAQQHFANRGQWWTTGKLRALKRWMLTLVVGVTQAIIAVTCNMATKMLMEAKYDHVYDLMEYHRLSSGISPSSSSASTASANNNDAGYYTADGYLDVDQDGIPDSEEYSSGGTTAMDDVNDHLARHWFNFGKSPYLTFLFYQTLFVLCAALFVYIEPVSGGSGIPDIKCYLNGIDVPRIVEFKTLVCRVMGVTFSVAAGLPVGKEGPMVHSGGVVAAVISQGRTKFWGVDTSFSKFSDFRNDREKRDFVACGAAAGIASAFGAPIGGVLLSLEEGASYWSTNLTWRAFFCAMITLGTLFVVRNQDSKWGQANVEKLFSLGEFTSIGGGSSNFSVWELLLFILIGCLGGLIGACFNAGSEHLTIWRMKHINHSKKRRVLEVLAISMLVTTVSFVMPLLWGRCTELPTDMQDWTNQEKELVANLVPFNCVPGKEYNEVASLYLCEADVAIRQLFHFRETGETDSSTFSSAALFLFFIPYTTLACIVYGIAVPAGLFVPSLLAGAAFGRLFGHLLHKLDHTSGTFADSGTYALMGSAAVLGGMARMTISLTVILLEATGNMQYVLPLMMTLMAARFTGNAFNEGIYDINIHLKHIPFLEPEVPTIAERHEIVAGQVMSTEVKCLRPVERVGIVYDLLKSVGHGNFPIVDTASSGTLYGTASRSMLCTLLQRRAFGQPHDVNNGQHHSSTDGGVDYAELLGPKRLSPLVQWDTIERVYPRYPKIDDVQLRPGDRNCWLDLRPYANTAPYTINETASIQRTYRLFRTLGLRFLCVVNHTNQVVGIITRVDLLPESLSDSIMRGRNAHMARRSSGGGGFS</sequence>
<evidence type="ECO:0000256" key="5">
    <source>
        <dbReference type="ARBA" id="ARBA00022989"/>
    </source>
</evidence>
<feature type="transmembrane region" description="Helical" evidence="11">
    <location>
        <begin position="598"/>
        <end position="619"/>
    </location>
</feature>
<dbReference type="SMART" id="SM00116">
    <property type="entry name" value="CBS"/>
    <property type="match status" value="2"/>
</dbReference>
<feature type="transmembrane region" description="Helical" evidence="11">
    <location>
        <begin position="245"/>
        <end position="266"/>
    </location>
</feature>
<evidence type="ECO:0000256" key="2">
    <source>
        <dbReference type="ARBA" id="ARBA00022448"/>
    </source>
</evidence>
<dbReference type="SUPFAM" id="SSF54631">
    <property type="entry name" value="CBS-domain pair"/>
    <property type="match status" value="1"/>
</dbReference>
<evidence type="ECO:0000256" key="8">
    <source>
        <dbReference type="ARBA" id="ARBA00023136"/>
    </source>
</evidence>
<dbReference type="CDD" id="cd04591">
    <property type="entry name" value="CBS_pair_voltage-gated_CLC_euk_bac"/>
    <property type="match status" value="1"/>
</dbReference>
<dbReference type="PROSITE" id="PS51371">
    <property type="entry name" value="CBS"/>
    <property type="match status" value="1"/>
</dbReference>
<keyword evidence="5 11" id="KW-1133">Transmembrane helix</keyword>
<feature type="transmembrane region" description="Helical" evidence="11">
    <location>
        <begin position="559"/>
        <end position="577"/>
    </location>
</feature>
<dbReference type="GO" id="GO:0016020">
    <property type="term" value="C:membrane"/>
    <property type="evidence" value="ECO:0007669"/>
    <property type="project" value="UniProtKB-SubCell"/>
</dbReference>
<keyword evidence="7 10" id="KW-0129">CBS domain</keyword>
<feature type="transmembrane region" description="Helical" evidence="11">
    <location>
        <begin position="469"/>
        <end position="492"/>
    </location>
</feature>
<feature type="compositionally biased region" description="Gly residues" evidence="12">
    <location>
        <begin position="30"/>
        <end position="41"/>
    </location>
</feature>
<dbReference type="InterPro" id="IPR051280">
    <property type="entry name" value="Cl-channel/antiporter"/>
</dbReference>
<feature type="region of interest" description="Disordered" evidence="12">
    <location>
        <begin position="1"/>
        <end position="211"/>
    </location>
</feature>
<feature type="domain" description="CBS" evidence="13">
    <location>
        <begin position="961"/>
        <end position="1017"/>
    </location>
</feature>
<feature type="compositionally biased region" description="Basic and acidic residues" evidence="12">
    <location>
        <begin position="107"/>
        <end position="118"/>
    </location>
</feature>
<comment type="similarity">
    <text evidence="11">Belongs to the chloride channel (TC 2.A.49) family.</text>
</comment>
<evidence type="ECO:0000256" key="10">
    <source>
        <dbReference type="PROSITE-ProRule" id="PRU00703"/>
    </source>
</evidence>
<evidence type="ECO:0000256" key="4">
    <source>
        <dbReference type="ARBA" id="ARBA00022737"/>
    </source>
</evidence>
<feature type="transmembrane region" description="Helical" evidence="11">
    <location>
        <begin position="749"/>
        <end position="773"/>
    </location>
</feature>
<accession>A0ABD3M2D3</accession>
<dbReference type="InterPro" id="IPR001807">
    <property type="entry name" value="ClC"/>
</dbReference>
<feature type="compositionally biased region" description="Low complexity" evidence="12">
    <location>
        <begin position="167"/>
        <end position="179"/>
    </location>
</feature>
<dbReference type="AlphaFoldDB" id="A0ABD3M2D3"/>
<protein>
    <recommendedName>
        <fullName evidence="11">Chloride channel protein</fullName>
    </recommendedName>
</protein>
<feature type="transmembrane region" description="Helical" evidence="11">
    <location>
        <begin position="712"/>
        <end position="729"/>
    </location>
</feature>
<keyword evidence="6 11" id="KW-0406">Ion transport</keyword>
<comment type="caution">
    <text evidence="14">The sequence shown here is derived from an EMBL/GenBank/DDBJ whole genome shotgun (WGS) entry which is preliminary data.</text>
</comment>
<evidence type="ECO:0000256" key="7">
    <source>
        <dbReference type="ARBA" id="ARBA00023122"/>
    </source>
</evidence>
<dbReference type="PANTHER" id="PTHR11689:SF136">
    <property type="entry name" value="H(+)_CL(-) EXCHANGE TRANSPORTER 7"/>
    <property type="match status" value="1"/>
</dbReference>
<dbReference type="Pfam" id="PF00571">
    <property type="entry name" value="CBS"/>
    <property type="match status" value="1"/>
</dbReference>
<dbReference type="Gene3D" id="3.10.580.10">
    <property type="entry name" value="CBS-domain"/>
    <property type="match status" value="2"/>
</dbReference>
<keyword evidence="4" id="KW-0677">Repeat</keyword>
<evidence type="ECO:0000256" key="9">
    <source>
        <dbReference type="ARBA" id="ARBA00023214"/>
    </source>
</evidence>
<dbReference type="InterPro" id="IPR046342">
    <property type="entry name" value="CBS_dom_sf"/>
</dbReference>
<evidence type="ECO:0000256" key="11">
    <source>
        <dbReference type="RuleBase" id="RU361221"/>
    </source>
</evidence>
<evidence type="ECO:0000313" key="15">
    <source>
        <dbReference type="Proteomes" id="UP001530293"/>
    </source>
</evidence>
<dbReference type="Pfam" id="PF00654">
    <property type="entry name" value="Voltage_CLC"/>
    <property type="match status" value="1"/>
</dbReference>
<keyword evidence="8 11" id="KW-0472">Membrane</keyword>
<dbReference type="GO" id="GO:0005254">
    <property type="term" value="F:chloride channel activity"/>
    <property type="evidence" value="ECO:0007669"/>
    <property type="project" value="UniProtKB-UniRule"/>
</dbReference>
<dbReference type="PRINTS" id="PR00762">
    <property type="entry name" value="CLCHANNEL"/>
</dbReference>
<feature type="transmembrane region" description="Helical" evidence="11">
    <location>
        <begin position="356"/>
        <end position="376"/>
    </location>
</feature>
<dbReference type="PANTHER" id="PTHR11689">
    <property type="entry name" value="CHLORIDE CHANNEL PROTEIN CLC FAMILY MEMBER"/>
    <property type="match status" value="1"/>
</dbReference>
<proteinExistence type="inferred from homology"/>
<evidence type="ECO:0000256" key="6">
    <source>
        <dbReference type="ARBA" id="ARBA00023065"/>
    </source>
</evidence>
<organism evidence="14 15">
    <name type="scientific">Discostella pseudostelligera</name>
    <dbReference type="NCBI Taxonomy" id="259834"/>
    <lineage>
        <taxon>Eukaryota</taxon>
        <taxon>Sar</taxon>
        <taxon>Stramenopiles</taxon>
        <taxon>Ochrophyta</taxon>
        <taxon>Bacillariophyta</taxon>
        <taxon>Coscinodiscophyceae</taxon>
        <taxon>Thalassiosirophycidae</taxon>
        <taxon>Stephanodiscales</taxon>
        <taxon>Stephanodiscaceae</taxon>
        <taxon>Discostella</taxon>
    </lineage>
</organism>
<keyword evidence="2 11" id="KW-0813">Transport</keyword>
<keyword evidence="9 11" id="KW-0868">Chloride</keyword>
<feature type="compositionally biased region" description="Acidic residues" evidence="12">
    <location>
        <begin position="119"/>
        <end position="137"/>
    </location>
</feature>
<evidence type="ECO:0000256" key="1">
    <source>
        <dbReference type="ARBA" id="ARBA00004141"/>
    </source>
</evidence>
<reference evidence="14 15" key="1">
    <citation type="submission" date="2024-10" db="EMBL/GenBank/DDBJ databases">
        <title>Updated reference genomes for cyclostephanoid diatoms.</title>
        <authorList>
            <person name="Roberts W.R."/>
            <person name="Alverson A.J."/>
        </authorList>
    </citation>
    <scope>NUCLEOTIDE SEQUENCE [LARGE SCALE GENOMIC DNA]</scope>
    <source>
        <strain evidence="14 15">AJA232-27</strain>
    </source>
</reference>
<dbReference type="InterPro" id="IPR014743">
    <property type="entry name" value="Cl-channel_core"/>
</dbReference>
<dbReference type="InterPro" id="IPR000644">
    <property type="entry name" value="CBS_dom"/>
</dbReference>
<feature type="compositionally biased region" description="Basic residues" evidence="12">
    <location>
        <begin position="97"/>
        <end position="106"/>
    </location>
</feature>
<dbReference type="Gene3D" id="1.10.3080.10">
    <property type="entry name" value="Clc chloride channel"/>
    <property type="match status" value="1"/>
</dbReference>
<keyword evidence="15" id="KW-1185">Reference proteome</keyword>
<feature type="transmembrane region" description="Helical" evidence="11">
    <location>
        <begin position="686"/>
        <end position="705"/>
    </location>
</feature>
<dbReference type="SUPFAM" id="SSF81340">
    <property type="entry name" value="Clc chloride channel"/>
    <property type="match status" value="1"/>
</dbReference>
<gene>
    <name evidence="14" type="ORF">ACHAWU_007737</name>
</gene>
<evidence type="ECO:0000256" key="3">
    <source>
        <dbReference type="ARBA" id="ARBA00022692"/>
    </source>
</evidence>
<dbReference type="EMBL" id="JALLBG020000287">
    <property type="protein sequence ID" value="KAL3756896.1"/>
    <property type="molecule type" value="Genomic_DNA"/>
</dbReference>
<evidence type="ECO:0000313" key="14">
    <source>
        <dbReference type="EMBL" id="KAL3756896.1"/>
    </source>
</evidence>
<comment type="caution">
    <text evidence="11">Lacks conserved residue(s) required for the propagation of feature annotation.</text>
</comment>
<name>A0ABD3M2D3_9STRA</name>
<comment type="subcellular location">
    <subcellularLocation>
        <location evidence="1 11">Membrane</location>
        <topology evidence="1 11">Multi-pass membrane protein</topology>
    </subcellularLocation>
</comment>
<evidence type="ECO:0000256" key="12">
    <source>
        <dbReference type="SAM" id="MobiDB-lite"/>
    </source>
</evidence>
<feature type="transmembrane region" description="Helical" evidence="11">
    <location>
        <begin position="504"/>
        <end position="522"/>
    </location>
</feature>